<name>A0A0N8K0V8_SCLFO</name>
<dbReference type="InterPro" id="IPR045058">
    <property type="entry name" value="GIMA/IAN/Toc"/>
</dbReference>
<dbReference type="Gene3D" id="3.40.50.300">
    <property type="entry name" value="P-loop containing nucleotide triphosphate hydrolases"/>
    <property type="match status" value="1"/>
</dbReference>
<comment type="caution">
    <text evidence="5">The sequence shown here is derived from an EMBL/GenBank/DDBJ whole genome shotgun (WGS) entry which is preliminary data.</text>
</comment>
<dbReference type="Proteomes" id="UP000034805">
    <property type="component" value="Unassembled WGS sequence"/>
</dbReference>
<dbReference type="PANTHER" id="PTHR10903">
    <property type="entry name" value="GTPASE, IMAP FAMILY MEMBER-RELATED"/>
    <property type="match status" value="1"/>
</dbReference>
<dbReference type="FunFam" id="3.40.50.300:FF:001756">
    <property type="entry name" value="Si:dkey-185m8.2"/>
    <property type="match status" value="1"/>
</dbReference>
<evidence type="ECO:0000259" key="4">
    <source>
        <dbReference type="PROSITE" id="PS51720"/>
    </source>
</evidence>
<sequence>MHLCFGETNNLSELRIGLLGWRESGKSSSGNTILGREEFRCGIRTAQCVKRQGEVAGRQITVVDTPGWRKNKSAKDTAELDKEEIGCNVSLCPPGPCALLLVINVDSSFTETHRRSAEEHLELLSDTVWTRTTVLFAGGDWLGDTTIEQHIECEGEALKWLVEKCGNRYHVLNNKNRTDGSQVTELLKKIEGMVAGNSTGCFMLPARRRASSSEYLRPNKPLSQIGKKE</sequence>
<reference evidence="5 6" key="1">
    <citation type="submission" date="2015-08" db="EMBL/GenBank/DDBJ databases">
        <title>The genome of the Asian arowana (Scleropages formosus).</title>
        <authorList>
            <person name="Tan M.H."/>
            <person name="Gan H.M."/>
            <person name="Croft L.J."/>
            <person name="Austin C.M."/>
        </authorList>
    </citation>
    <scope>NUCLEOTIDE SEQUENCE [LARGE SCALE GENOMIC DNA]</scope>
    <source>
        <strain evidence="5">Aro1</strain>
    </source>
</reference>
<dbReference type="InterPro" id="IPR027417">
    <property type="entry name" value="P-loop_NTPase"/>
</dbReference>
<comment type="similarity">
    <text evidence="1">Belongs to the TRAFAC class TrmE-Era-EngA-EngB-Septin-like GTPase superfamily. AIG1/Toc34/Toc159-like paraseptin GTPase family. IAN subfamily.</text>
</comment>
<protein>
    <submittedName>
        <fullName evidence="5">GTPase IMAP family member 8-like</fullName>
    </submittedName>
</protein>
<dbReference type="InterPro" id="IPR006703">
    <property type="entry name" value="G_AIG1"/>
</dbReference>
<gene>
    <name evidence="5" type="ORF">Z043_107716</name>
</gene>
<dbReference type="PROSITE" id="PS51720">
    <property type="entry name" value="G_AIG1"/>
    <property type="match status" value="1"/>
</dbReference>
<organism evidence="5 6">
    <name type="scientific">Scleropages formosus</name>
    <name type="common">Asian bonytongue</name>
    <name type="synonym">Osteoglossum formosum</name>
    <dbReference type="NCBI Taxonomy" id="113540"/>
    <lineage>
        <taxon>Eukaryota</taxon>
        <taxon>Metazoa</taxon>
        <taxon>Chordata</taxon>
        <taxon>Craniata</taxon>
        <taxon>Vertebrata</taxon>
        <taxon>Euteleostomi</taxon>
        <taxon>Actinopterygii</taxon>
        <taxon>Neopterygii</taxon>
        <taxon>Teleostei</taxon>
        <taxon>Osteoglossocephala</taxon>
        <taxon>Osteoglossomorpha</taxon>
        <taxon>Osteoglossiformes</taxon>
        <taxon>Osteoglossidae</taxon>
        <taxon>Scleropages</taxon>
    </lineage>
</organism>
<evidence type="ECO:0000256" key="1">
    <source>
        <dbReference type="ARBA" id="ARBA00008535"/>
    </source>
</evidence>
<feature type="domain" description="AIG1-type G" evidence="4">
    <location>
        <begin position="11"/>
        <end position="211"/>
    </location>
</feature>
<evidence type="ECO:0000313" key="5">
    <source>
        <dbReference type="EMBL" id="KPP73217.1"/>
    </source>
</evidence>
<accession>A0A0N8K0V8</accession>
<keyword evidence="3" id="KW-0342">GTP-binding</keyword>
<keyword evidence="2" id="KW-0547">Nucleotide-binding</keyword>
<dbReference type="SUPFAM" id="SSF52540">
    <property type="entry name" value="P-loop containing nucleoside triphosphate hydrolases"/>
    <property type="match status" value="1"/>
</dbReference>
<dbReference type="PANTHER" id="PTHR10903:SF107">
    <property type="entry name" value="GTPASE IMAP FAMILY MEMBER 4-LIKE-RELATED"/>
    <property type="match status" value="1"/>
</dbReference>
<evidence type="ECO:0000256" key="3">
    <source>
        <dbReference type="ARBA" id="ARBA00023134"/>
    </source>
</evidence>
<dbReference type="Pfam" id="PF04548">
    <property type="entry name" value="AIG1"/>
    <property type="match status" value="1"/>
</dbReference>
<dbReference type="AlphaFoldDB" id="A0A0N8K0V8"/>
<evidence type="ECO:0000256" key="2">
    <source>
        <dbReference type="ARBA" id="ARBA00022741"/>
    </source>
</evidence>
<proteinExistence type="inferred from homology"/>
<dbReference type="GO" id="GO:0005525">
    <property type="term" value="F:GTP binding"/>
    <property type="evidence" value="ECO:0007669"/>
    <property type="project" value="UniProtKB-KW"/>
</dbReference>
<dbReference type="STRING" id="113540.ENSSFOP00015026610"/>
<dbReference type="EMBL" id="JARO02002227">
    <property type="protein sequence ID" value="KPP73217.1"/>
    <property type="molecule type" value="Genomic_DNA"/>
</dbReference>
<evidence type="ECO:0000313" key="6">
    <source>
        <dbReference type="Proteomes" id="UP000034805"/>
    </source>
</evidence>